<dbReference type="Pfam" id="PF00144">
    <property type="entry name" value="Beta-lactamase"/>
    <property type="match status" value="1"/>
</dbReference>
<evidence type="ECO:0000313" key="3">
    <source>
        <dbReference type="EMBL" id="CAH0525512.1"/>
    </source>
</evidence>
<dbReference type="SUPFAM" id="SSF56601">
    <property type="entry name" value="beta-lactamase/transpeptidase-like"/>
    <property type="match status" value="1"/>
</dbReference>
<evidence type="ECO:0000259" key="2">
    <source>
        <dbReference type="Pfam" id="PF00144"/>
    </source>
</evidence>
<dbReference type="InterPro" id="IPR001466">
    <property type="entry name" value="Beta-lactam-related"/>
</dbReference>
<protein>
    <recommendedName>
        <fullName evidence="2">Beta-lactamase-related domain-containing protein</fullName>
    </recommendedName>
</protein>
<proteinExistence type="predicted"/>
<dbReference type="EMBL" id="CAKLCM010000002">
    <property type="protein sequence ID" value="CAH0525512.1"/>
    <property type="molecule type" value="Genomic_DNA"/>
</dbReference>
<reference evidence="3" key="1">
    <citation type="submission" date="2021-12" db="EMBL/GenBank/DDBJ databases">
        <authorList>
            <person name="Rodrigo-Torres L."/>
            <person name="Arahal R. D."/>
            <person name="Lucena T."/>
        </authorList>
    </citation>
    <scope>NUCLEOTIDE SEQUENCE</scope>
    <source>
        <strain evidence="3">CECT 8226</strain>
    </source>
</reference>
<keyword evidence="4" id="KW-1185">Reference proteome</keyword>
<feature type="domain" description="Beta-lactamase-related" evidence="2">
    <location>
        <begin position="110"/>
        <end position="316"/>
    </location>
</feature>
<keyword evidence="1" id="KW-0732">Signal</keyword>
<dbReference type="PANTHER" id="PTHR43283">
    <property type="entry name" value="BETA-LACTAMASE-RELATED"/>
    <property type="match status" value="1"/>
</dbReference>
<accession>A0ABN8DJS6</accession>
<dbReference type="RefSeq" id="WP_237484038.1">
    <property type="nucleotide sequence ID" value="NZ_CAKLCM010000002.1"/>
</dbReference>
<dbReference type="Gene3D" id="3.40.710.10">
    <property type="entry name" value="DD-peptidase/beta-lactamase superfamily"/>
    <property type="match status" value="1"/>
</dbReference>
<comment type="caution">
    <text evidence="3">The sequence shown here is derived from an EMBL/GenBank/DDBJ whole genome shotgun (WGS) entry which is preliminary data.</text>
</comment>
<dbReference type="Proteomes" id="UP000838160">
    <property type="component" value="Unassembled WGS sequence"/>
</dbReference>
<organism evidence="3 4">
    <name type="scientific">Vibrio hippocampi</name>
    <dbReference type="NCBI Taxonomy" id="654686"/>
    <lineage>
        <taxon>Bacteria</taxon>
        <taxon>Pseudomonadati</taxon>
        <taxon>Pseudomonadota</taxon>
        <taxon>Gammaproteobacteria</taxon>
        <taxon>Vibrionales</taxon>
        <taxon>Vibrionaceae</taxon>
        <taxon>Vibrio</taxon>
    </lineage>
</organism>
<evidence type="ECO:0000313" key="4">
    <source>
        <dbReference type="Proteomes" id="UP000838160"/>
    </source>
</evidence>
<dbReference type="InterPro" id="IPR012338">
    <property type="entry name" value="Beta-lactam/transpept-like"/>
</dbReference>
<feature type="chain" id="PRO_5046729310" description="Beta-lactamase-related domain-containing protein" evidence="1">
    <location>
        <begin position="21"/>
        <end position="421"/>
    </location>
</feature>
<sequence>MKKTILAATVALTTAFGAQAIEVHNPDTAFLDQVGAVGITQANWESGQSAKLTLKHAYKFTHYVELSKGEFTHDIGVAQGFDLKGPLAYDLDGLHDMETVLRDRLNTESIVMLKDGQLVDEFYWSGMHKDHTHLMMSVTKSFTALTLQTLVEEGKVDVNKLISDYLPELKDSGFGDATVQEMLDMRSGVKIEFTPGKIWDERMTHVQEWNGVNNYSELKSILDFGATLGKRTDVNTGEAFDYQCAHTEMLGMLIARVTGMTAAEAMEERLWKRVGFENNAKLQSNHNGEAVMSGGLNATTRDAAIMMDVLVNGGKNRAGEQIVSPEYISNLMVGNDEVKSAWKHDGFSQLHADAWYKDQFRVLNVDGHSFILMVGIHGQVIVGEPSTGKVIAMTGAQDQMQAPRTVGMTMLSVIPTLLKSM</sequence>
<dbReference type="PANTHER" id="PTHR43283:SF7">
    <property type="entry name" value="BETA-LACTAMASE-RELATED DOMAIN-CONTAINING PROTEIN"/>
    <property type="match status" value="1"/>
</dbReference>
<dbReference type="InterPro" id="IPR050789">
    <property type="entry name" value="Diverse_Enzym_Activities"/>
</dbReference>
<name>A0ABN8DJS6_9VIBR</name>
<feature type="signal peptide" evidence="1">
    <location>
        <begin position="1"/>
        <end position="20"/>
    </location>
</feature>
<evidence type="ECO:0000256" key="1">
    <source>
        <dbReference type="SAM" id="SignalP"/>
    </source>
</evidence>
<gene>
    <name evidence="3" type="ORF">VHP8226_01037</name>
</gene>